<evidence type="ECO:0000313" key="2">
    <source>
        <dbReference type="Proteomes" id="UP000589626"/>
    </source>
</evidence>
<reference evidence="1 2" key="1">
    <citation type="submission" date="2020-08" db="EMBL/GenBank/DDBJ databases">
        <title>Sequencing the genomes of 1000 actinobacteria strains.</title>
        <authorList>
            <person name="Klenk H.-P."/>
        </authorList>
    </citation>
    <scope>NUCLEOTIDE SEQUENCE [LARGE SCALE GENOMIC DNA]</scope>
    <source>
        <strain evidence="1 2">DSM 105498</strain>
    </source>
</reference>
<accession>A0A7W4VZJ9</accession>
<dbReference type="EMBL" id="JACHWR010000003">
    <property type="protein sequence ID" value="MBB3044234.1"/>
    <property type="molecule type" value="Genomic_DNA"/>
</dbReference>
<sequence>MTVSGLVLRVRLVSGDSTDVTYEDPDAGSDAELIDHVVARLSNDSGVLRCRHGDRLVVLYARGVAAVEVAPRGAVL</sequence>
<evidence type="ECO:0000313" key="1">
    <source>
        <dbReference type="EMBL" id="MBB3044234.1"/>
    </source>
</evidence>
<name>A0A7W4VZJ9_9ACTN</name>
<protein>
    <submittedName>
        <fullName evidence="1">Uncharacterized protein</fullName>
    </submittedName>
</protein>
<dbReference type="RefSeq" id="WP_252274563.1">
    <property type="nucleotide sequence ID" value="NZ_JACHWR010000003.1"/>
</dbReference>
<dbReference type="Proteomes" id="UP000589626">
    <property type="component" value="Unassembled WGS sequence"/>
</dbReference>
<organism evidence="1 2">
    <name type="scientific">Nocardioides soli</name>
    <dbReference type="NCBI Taxonomy" id="1036020"/>
    <lineage>
        <taxon>Bacteria</taxon>
        <taxon>Bacillati</taxon>
        <taxon>Actinomycetota</taxon>
        <taxon>Actinomycetes</taxon>
        <taxon>Propionibacteriales</taxon>
        <taxon>Nocardioidaceae</taxon>
        <taxon>Nocardioides</taxon>
    </lineage>
</organism>
<keyword evidence="2" id="KW-1185">Reference proteome</keyword>
<gene>
    <name evidence="1" type="ORF">FHU40_004071</name>
</gene>
<comment type="caution">
    <text evidence="1">The sequence shown here is derived from an EMBL/GenBank/DDBJ whole genome shotgun (WGS) entry which is preliminary data.</text>
</comment>
<proteinExistence type="predicted"/>
<dbReference type="AlphaFoldDB" id="A0A7W4VZJ9"/>